<keyword evidence="2" id="KW-1185">Reference proteome</keyword>
<dbReference type="KEGG" id="kqi:F1D05_14365"/>
<dbReference type="Proteomes" id="UP000515563">
    <property type="component" value="Chromosome"/>
</dbReference>
<dbReference type="EMBL" id="CP043661">
    <property type="protein sequence ID" value="QNE18875.1"/>
    <property type="molecule type" value="Genomic_DNA"/>
</dbReference>
<reference evidence="1 2" key="2">
    <citation type="journal article" date="2020" name="Microbiol. Resour. Announc.">
        <title>Antarctic desert soil bacteria exhibit high novel natural product potential, evaluated through long-read genome sequencing and comparative genomics.</title>
        <authorList>
            <person name="Benaud N."/>
            <person name="Edwards R.J."/>
            <person name="Amos T.G."/>
            <person name="D'Agostino P.M."/>
            <person name="Gutierrez-Chavez C."/>
            <person name="Montgomery K."/>
            <person name="Nicetic I."/>
            <person name="Ferrari B.C."/>
        </authorList>
    </citation>
    <scope>NUCLEOTIDE SEQUENCE [LARGE SCALE GENOMIC DNA]</scope>
    <source>
        <strain evidence="1 2">SPB151</strain>
    </source>
</reference>
<accession>A0A7G6WY10</accession>
<name>A0A7G6WY10_9ACTN</name>
<reference evidence="2" key="1">
    <citation type="submission" date="2019-09" db="EMBL/GenBank/DDBJ databases">
        <title>Antimicrobial potential of Antarctic Bacteria.</title>
        <authorList>
            <person name="Benaud N."/>
            <person name="Edwards R.J."/>
            <person name="Ferrari B.C."/>
        </authorList>
    </citation>
    <scope>NUCLEOTIDE SEQUENCE [LARGE SCALE GENOMIC DNA]</scope>
    <source>
        <strain evidence="2">SPB151</strain>
    </source>
</reference>
<evidence type="ECO:0008006" key="3">
    <source>
        <dbReference type="Google" id="ProtNLM"/>
    </source>
</evidence>
<evidence type="ECO:0000313" key="1">
    <source>
        <dbReference type="EMBL" id="QNE18875.1"/>
    </source>
</evidence>
<organism evidence="1 2">
    <name type="scientific">Kribbella qitaiheensis</name>
    <dbReference type="NCBI Taxonomy" id="1544730"/>
    <lineage>
        <taxon>Bacteria</taxon>
        <taxon>Bacillati</taxon>
        <taxon>Actinomycetota</taxon>
        <taxon>Actinomycetes</taxon>
        <taxon>Propionibacteriales</taxon>
        <taxon>Kribbellaceae</taxon>
        <taxon>Kribbella</taxon>
    </lineage>
</organism>
<dbReference type="AlphaFoldDB" id="A0A7G6WY10"/>
<protein>
    <recommendedName>
        <fullName evidence="3">Recombinase family protein</fullName>
    </recommendedName>
</protein>
<proteinExistence type="predicted"/>
<dbReference type="RefSeq" id="WP_185448173.1">
    <property type="nucleotide sequence ID" value="NZ_CP043661.1"/>
</dbReference>
<evidence type="ECO:0000313" key="2">
    <source>
        <dbReference type="Proteomes" id="UP000515563"/>
    </source>
</evidence>
<gene>
    <name evidence="1" type="ORF">F1D05_14365</name>
</gene>
<sequence>MKTIGYFKKSFLMTSREIAQMRQLIANCAAAHDRTLDALYIDEIDTAPVELFACITDAMEHDDMMLIIPNLLHLAGEGDPHRLRMHLESGGIVVLIAQQPSQAGRACRAG</sequence>